<organism evidence="2 3">
    <name type="scientific">Diaminobutyricimonas aerilata</name>
    <dbReference type="NCBI Taxonomy" id="1162967"/>
    <lineage>
        <taxon>Bacteria</taxon>
        <taxon>Bacillati</taxon>
        <taxon>Actinomycetota</taxon>
        <taxon>Actinomycetes</taxon>
        <taxon>Micrococcales</taxon>
        <taxon>Microbacteriaceae</taxon>
        <taxon>Diaminobutyricimonas</taxon>
    </lineage>
</organism>
<dbReference type="OrthoDB" id="5119511at2"/>
<proteinExistence type="predicted"/>
<dbReference type="Proteomes" id="UP000228758">
    <property type="component" value="Unassembled WGS sequence"/>
</dbReference>
<reference evidence="2 3" key="1">
    <citation type="submission" date="2017-11" db="EMBL/GenBank/DDBJ databases">
        <title>Genomic Encyclopedia of Archaeal and Bacterial Type Strains, Phase II (KMG-II): From Individual Species to Whole Genera.</title>
        <authorList>
            <person name="Goeker M."/>
        </authorList>
    </citation>
    <scope>NUCLEOTIDE SEQUENCE [LARGE SCALE GENOMIC DNA]</scope>
    <source>
        <strain evidence="2 3">DSM 27393</strain>
    </source>
</reference>
<comment type="caution">
    <text evidence="2">The sequence shown here is derived from an EMBL/GenBank/DDBJ whole genome shotgun (WGS) entry which is preliminary data.</text>
</comment>
<dbReference type="AlphaFoldDB" id="A0A2M9CLZ3"/>
<name>A0A2M9CLZ3_9MICO</name>
<dbReference type="RefSeq" id="WP_100365057.1">
    <property type="nucleotide sequence ID" value="NZ_PGFF01000001.1"/>
</dbReference>
<evidence type="ECO:0000313" key="3">
    <source>
        <dbReference type="Proteomes" id="UP000228758"/>
    </source>
</evidence>
<sequence>MRRIYYANGSVLTDDMTCKALLRYARALAEADLADVVQVPIRQEDGAIVYSHFLIGPASQIFSNPVGEPNTEPFDAAIIEKLESATARLHPARPDWSEEMTDVPDLDMPSFS</sequence>
<evidence type="ECO:0000313" key="2">
    <source>
        <dbReference type="EMBL" id="PJJ72913.1"/>
    </source>
</evidence>
<keyword evidence="3" id="KW-1185">Reference proteome</keyword>
<feature type="region of interest" description="Disordered" evidence="1">
    <location>
        <begin position="90"/>
        <end position="112"/>
    </location>
</feature>
<gene>
    <name evidence="2" type="ORF">CLV46_2492</name>
</gene>
<accession>A0A2M9CLZ3</accession>
<protein>
    <submittedName>
        <fullName evidence="2">Uncharacterized protein</fullName>
    </submittedName>
</protein>
<dbReference type="EMBL" id="PGFF01000001">
    <property type="protein sequence ID" value="PJJ72913.1"/>
    <property type="molecule type" value="Genomic_DNA"/>
</dbReference>
<evidence type="ECO:0000256" key="1">
    <source>
        <dbReference type="SAM" id="MobiDB-lite"/>
    </source>
</evidence>